<evidence type="ECO:0000259" key="8">
    <source>
        <dbReference type="Pfam" id="PF01545"/>
    </source>
</evidence>
<dbReference type="InterPro" id="IPR058533">
    <property type="entry name" value="Cation_efflux_TM"/>
</dbReference>
<dbReference type="InterPro" id="IPR002524">
    <property type="entry name" value="Cation_efflux"/>
</dbReference>
<evidence type="ECO:0000256" key="7">
    <source>
        <dbReference type="SAM" id="Phobius"/>
    </source>
</evidence>
<name>A0A916NXQ8_9BACL</name>
<reference evidence="10" key="1">
    <citation type="submission" date="2021-06" db="EMBL/GenBank/DDBJ databases">
        <authorList>
            <person name="Criscuolo A."/>
        </authorList>
    </citation>
    <scope>NUCLEOTIDE SEQUENCE</scope>
    <source>
        <strain evidence="10">CIP111600</strain>
    </source>
</reference>
<dbReference type="FunFam" id="1.20.1510.10:FF:000006">
    <property type="entry name" value="Divalent cation efflux transporter"/>
    <property type="match status" value="1"/>
</dbReference>
<dbReference type="PANTHER" id="PTHR43840:SF15">
    <property type="entry name" value="MITOCHONDRIAL METAL TRANSPORTER 1-RELATED"/>
    <property type="match status" value="1"/>
</dbReference>
<feature type="transmembrane region" description="Helical" evidence="7">
    <location>
        <begin position="157"/>
        <end position="175"/>
    </location>
</feature>
<dbReference type="EMBL" id="CAJVAS010000013">
    <property type="protein sequence ID" value="CAG7631478.1"/>
    <property type="molecule type" value="Genomic_DNA"/>
</dbReference>
<dbReference type="NCBIfam" id="TIGR01297">
    <property type="entry name" value="CDF"/>
    <property type="match status" value="1"/>
</dbReference>
<evidence type="ECO:0000256" key="6">
    <source>
        <dbReference type="ARBA" id="ARBA00023136"/>
    </source>
</evidence>
<evidence type="ECO:0000313" key="11">
    <source>
        <dbReference type="Proteomes" id="UP000693672"/>
    </source>
</evidence>
<keyword evidence="4 7" id="KW-0812">Transmembrane</keyword>
<dbReference type="PANTHER" id="PTHR43840">
    <property type="entry name" value="MITOCHONDRIAL METAL TRANSPORTER 1-RELATED"/>
    <property type="match status" value="1"/>
</dbReference>
<dbReference type="Proteomes" id="UP000693672">
    <property type="component" value="Unassembled WGS sequence"/>
</dbReference>
<accession>A0A916NXQ8</accession>
<evidence type="ECO:0000256" key="2">
    <source>
        <dbReference type="ARBA" id="ARBA00008114"/>
    </source>
</evidence>
<evidence type="ECO:0000256" key="1">
    <source>
        <dbReference type="ARBA" id="ARBA00004141"/>
    </source>
</evidence>
<keyword evidence="3" id="KW-0813">Transport</keyword>
<organism evidence="10 11">
    <name type="scientific">Paenibacillus solanacearum</name>
    <dbReference type="NCBI Taxonomy" id="2048548"/>
    <lineage>
        <taxon>Bacteria</taxon>
        <taxon>Bacillati</taxon>
        <taxon>Bacillota</taxon>
        <taxon>Bacilli</taxon>
        <taxon>Bacillales</taxon>
        <taxon>Paenibacillaceae</taxon>
        <taxon>Paenibacillus</taxon>
    </lineage>
</organism>
<feature type="transmembrane region" description="Helical" evidence="7">
    <location>
        <begin position="39"/>
        <end position="60"/>
    </location>
</feature>
<feature type="domain" description="Cation efflux protein transmembrane" evidence="8">
    <location>
        <begin position="13"/>
        <end position="209"/>
    </location>
</feature>
<dbReference type="InterPro" id="IPR050291">
    <property type="entry name" value="CDF_Transporter"/>
</dbReference>
<dbReference type="InterPro" id="IPR027470">
    <property type="entry name" value="Cation_efflux_CTD"/>
</dbReference>
<dbReference type="GO" id="GO:0016020">
    <property type="term" value="C:membrane"/>
    <property type="evidence" value="ECO:0007669"/>
    <property type="project" value="UniProtKB-SubCell"/>
</dbReference>
<dbReference type="GO" id="GO:0008324">
    <property type="term" value="F:monoatomic cation transmembrane transporter activity"/>
    <property type="evidence" value="ECO:0007669"/>
    <property type="project" value="InterPro"/>
</dbReference>
<sequence length="316" mass="34918">MTEERYKKTEFVVWIGIAGNIALILLQGLVGYVTHSKALLADALHSASAAAGAIAVWIGGRSGKRSSLEDHRYARGKTESVAAMTVAVVLLVIAIEIGITSGQAIYYGVTEPPNLLAFIVVILSIIAKEVMFRYKYRLGKQLSSQTLMMNAWEHRSDVYSSIAAFIGVGGALLGTSLGNDLFYYLDPAAGLFISLLVLRKGYRLIQQSIHHTLGRILHQEDTADLLETVQRVKGVISVDELRPREHGHYVIVDMKISVNPKITVQEGHDIAKIVKHTLMKRFTHVSDVLVHVHPYDAGYPYKNAEMEADDYPTLLH</sequence>
<comment type="similarity">
    <text evidence="2">Belongs to the cation diffusion facilitator (CDF) transporter (TC 2.A.4) family.</text>
</comment>
<dbReference type="Pfam" id="PF01545">
    <property type="entry name" value="Cation_efflux"/>
    <property type="match status" value="1"/>
</dbReference>
<keyword evidence="5 7" id="KW-1133">Transmembrane helix</keyword>
<dbReference type="RefSeq" id="WP_218093053.1">
    <property type="nucleotide sequence ID" value="NZ_CAJVAS010000013.1"/>
</dbReference>
<feature type="transmembrane region" description="Helical" evidence="7">
    <location>
        <begin position="12"/>
        <end position="33"/>
    </location>
</feature>
<evidence type="ECO:0000256" key="5">
    <source>
        <dbReference type="ARBA" id="ARBA00022989"/>
    </source>
</evidence>
<proteinExistence type="inferred from homology"/>
<keyword evidence="6 7" id="KW-0472">Membrane</keyword>
<feature type="transmembrane region" description="Helical" evidence="7">
    <location>
        <begin position="81"/>
        <end position="109"/>
    </location>
</feature>
<evidence type="ECO:0000313" key="10">
    <source>
        <dbReference type="EMBL" id="CAG7631478.1"/>
    </source>
</evidence>
<protein>
    <submittedName>
        <fullName evidence="10">Manganese efflux system protein MneP</fullName>
    </submittedName>
</protein>
<feature type="transmembrane region" description="Helical" evidence="7">
    <location>
        <begin position="181"/>
        <end position="198"/>
    </location>
</feature>
<evidence type="ECO:0000259" key="9">
    <source>
        <dbReference type="Pfam" id="PF16916"/>
    </source>
</evidence>
<feature type="domain" description="Cation efflux protein cytoplasmic" evidence="9">
    <location>
        <begin position="218"/>
        <end position="295"/>
    </location>
</feature>
<keyword evidence="11" id="KW-1185">Reference proteome</keyword>
<evidence type="ECO:0000256" key="3">
    <source>
        <dbReference type="ARBA" id="ARBA00022448"/>
    </source>
</evidence>
<comment type="caution">
    <text evidence="10">The sequence shown here is derived from an EMBL/GenBank/DDBJ whole genome shotgun (WGS) entry which is preliminary data.</text>
</comment>
<dbReference type="AlphaFoldDB" id="A0A916NXQ8"/>
<comment type="subcellular location">
    <subcellularLocation>
        <location evidence="1">Membrane</location>
        <topology evidence="1">Multi-pass membrane protein</topology>
    </subcellularLocation>
</comment>
<feature type="transmembrane region" description="Helical" evidence="7">
    <location>
        <begin position="115"/>
        <end position="136"/>
    </location>
</feature>
<evidence type="ECO:0000256" key="4">
    <source>
        <dbReference type="ARBA" id="ARBA00022692"/>
    </source>
</evidence>
<gene>
    <name evidence="10" type="primary">mneP_2</name>
    <name evidence="10" type="ORF">PAESOLCIP111_03302</name>
</gene>
<dbReference type="Pfam" id="PF16916">
    <property type="entry name" value="ZT_dimer"/>
    <property type="match status" value="1"/>
</dbReference>